<evidence type="ECO:0000313" key="1">
    <source>
        <dbReference type="EMBL" id="EIM76373.1"/>
    </source>
</evidence>
<keyword evidence="2" id="KW-1185">Reference proteome</keyword>
<keyword evidence="1" id="KW-0378">Hydrolase</keyword>
<keyword evidence="1" id="KW-0547">Nucleotide-binding</keyword>
<gene>
    <name evidence="1" type="ORF">A3SI_10044</name>
</gene>
<protein>
    <submittedName>
        <fullName evidence="1">UvrD/REP helicase</fullName>
    </submittedName>
</protein>
<dbReference type="EMBL" id="AJYA01000021">
    <property type="protein sequence ID" value="EIM76373.1"/>
    <property type="molecule type" value="Genomic_DNA"/>
</dbReference>
<accession>I5C3H1</accession>
<proteinExistence type="predicted"/>
<dbReference type="GO" id="GO:0004386">
    <property type="term" value="F:helicase activity"/>
    <property type="evidence" value="ECO:0007669"/>
    <property type="project" value="UniProtKB-KW"/>
</dbReference>
<dbReference type="Proteomes" id="UP000005551">
    <property type="component" value="Unassembled WGS sequence"/>
</dbReference>
<evidence type="ECO:0000313" key="2">
    <source>
        <dbReference type="Proteomes" id="UP000005551"/>
    </source>
</evidence>
<keyword evidence="1" id="KW-0067">ATP-binding</keyword>
<comment type="caution">
    <text evidence="1">The sequence shown here is derived from an EMBL/GenBank/DDBJ whole genome shotgun (WGS) entry which is preliminary data.</text>
</comment>
<reference evidence="1 2" key="1">
    <citation type="submission" date="2012-05" db="EMBL/GenBank/DDBJ databases">
        <title>Genome sequence of Nitritalea halalkaliphila LW7.</title>
        <authorList>
            <person name="Jangir P.K."/>
            <person name="Singh A."/>
            <person name="Shivaji S."/>
            <person name="Sharma R."/>
        </authorList>
    </citation>
    <scope>NUCLEOTIDE SEQUENCE [LARGE SCALE GENOMIC DNA]</scope>
    <source>
        <strain evidence="1 2">LW7</strain>
    </source>
</reference>
<keyword evidence="1" id="KW-0347">Helicase</keyword>
<organism evidence="1 2">
    <name type="scientific">Nitritalea halalkaliphila LW7</name>
    <dbReference type="NCBI Taxonomy" id="1189621"/>
    <lineage>
        <taxon>Bacteria</taxon>
        <taxon>Pseudomonadati</taxon>
        <taxon>Bacteroidota</taxon>
        <taxon>Cytophagia</taxon>
        <taxon>Cytophagales</taxon>
        <taxon>Cyclobacteriaceae</taxon>
        <taxon>Nitritalea</taxon>
    </lineage>
</organism>
<dbReference type="AlphaFoldDB" id="I5C3H1"/>
<sequence length="59" mass="6738">MHVIDFKTGEPRRQDREQVLAYQALVEQLQDLPVQAFLVYVDPVQLVALGGNQRKNSSQ</sequence>
<name>I5C3H1_9BACT</name>